<evidence type="ECO:0000256" key="1">
    <source>
        <dbReference type="SAM" id="MobiDB-lite"/>
    </source>
</evidence>
<reference evidence="2 3" key="1">
    <citation type="journal article" date="2013" name="BMC Genomics">
        <title>Reconstruction of the lipid metabolism for the microalga Monoraphidium neglectum from its genome sequence reveals characteristics suitable for biofuel production.</title>
        <authorList>
            <person name="Bogen C."/>
            <person name="Al-Dilaimi A."/>
            <person name="Albersmeier A."/>
            <person name="Wichmann J."/>
            <person name="Grundmann M."/>
            <person name="Rupp O."/>
            <person name="Lauersen K.J."/>
            <person name="Blifernez-Klassen O."/>
            <person name="Kalinowski J."/>
            <person name="Goesmann A."/>
            <person name="Mussgnug J.H."/>
            <person name="Kruse O."/>
        </authorList>
    </citation>
    <scope>NUCLEOTIDE SEQUENCE [LARGE SCALE GENOMIC DNA]</scope>
    <source>
        <strain evidence="2 3">SAG 48.87</strain>
    </source>
</reference>
<proteinExistence type="predicted"/>
<feature type="region of interest" description="Disordered" evidence="1">
    <location>
        <begin position="1"/>
        <end position="141"/>
    </location>
</feature>
<accession>A0A0D2M6U1</accession>
<dbReference type="GeneID" id="25728236"/>
<dbReference type="EMBL" id="KK102777">
    <property type="protein sequence ID" value="KIY96946.1"/>
    <property type="molecule type" value="Genomic_DNA"/>
</dbReference>
<evidence type="ECO:0000313" key="3">
    <source>
        <dbReference type="Proteomes" id="UP000054498"/>
    </source>
</evidence>
<feature type="compositionally biased region" description="Low complexity" evidence="1">
    <location>
        <begin position="1"/>
        <end position="26"/>
    </location>
</feature>
<dbReference type="AlphaFoldDB" id="A0A0D2M6U1"/>
<protein>
    <submittedName>
        <fullName evidence="2">Uncharacterized protein</fullName>
    </submittedName>
</protein>
<evidence type="ECO:0000313" key="2">
    <source>
        <dbReference type="EMBL" id="KIY96946.1"/>
    </source>
</evidence>
<gene>
    <name evidence="2" type="ORF">MNEG_11016</name>
</gene>
<organism evidence="2 3">
    <name type="scientific">Monoraphidium neglectum</name>
    <dbReference type="NCBI Taxonomy" id="145388"/>
    <lineage>
        <taxon>Eukaryota</taxon>
        <taxon>Viridiplantae</taxon>
        <taxon>Chlorophyta</taxon>
        <taxon>core chlorophytes</taxon>
        <taxon>Chlorophyceae</taxon>
        <taxon>CS clade</taxon>
        <taxon>Sphaeropleales</taxon>
        <taxon>Selenastraceae</taxon>
        <taxon>Monoraphidium</taxon>
    </lineage>
</organism>
<feature type="compositionally biased region" description="Basic and acidic residues" evidence="1">
    <location>
        <begin position="36"/>
        <end position="58"/>
    </location>
</feature>
<sequence>MLSTRVATPTAAPRAPRAFAPLGRAACPARVVLRRVAPEEKSEKSGADFTPDKKEFEMPRTGAGVESETKKASNMEAGGAPEGDRAIAGQAYQLGGSPKTPEERFGSKEAAEKAQEEYKDTSRKSERQHGDDQGNYAEGGA</sequence>
<dbReference type="KEGG" id="mng:MNEG_11016"/>
<dbReference type="RefSeq" id="XP_013895966.1">
    <property type="nucleotide sequence ID" value="XM_014040512.1"/>
</dbReference>
<name>A0A0D2M6U1_9CHLO</name>
<feature type="compositionally biased region" description="Basic and acidic residues" evidence="1">
    <location>
        <begin position="100"/>
        <end position="132"/>
    </location>
</feature>
<dbReference type="Proteomes" id="UP000054498">
    <property type="component" value="Unassembled WGS sequence"/>
</dbReference>
<keyword evidence="3" id="KW-1185">Reference proteome</keyword>